<dbReference type="Proteomes" id="UP001151760">
    <property type="component" value="Unassembled WGS sequence"/>
</dbReference>
<feature type="compositionally biased region" description="Basic and acidic residues" evidence="1">
    <location>
        <begin position="149"/>
        <end position="161"/>
    </location>
</feature>
<evidence type="ECO:0000313" key="3">
    <source>
        <dbReference type="Proteomes" id="UP001151760"/>
    </source>
</evidence>
<evidence type="ECO:0000256" key="1">
    <source>
        <dbReference type="SAM" id="MobiDB-lite"/>
    </source>
</evidence>
<comment type="caution">
    <text evidence="2">The sequence shown here is derived from an EMBL/GenBank/DDBJ whole genome shotgun (WGS) entry which is preliminary data.</text>
</comment>
<protein>
    <recommendedName>
        <fullName evidence="4">Transposase Tnp1/En/Spm-like domain-containing protein</fullName>
    </recommendedName>
</protein>
<name>A0ABQ5GAB5_9ASTR</name>
<reference evidence="2" key="2">
    <citation type="submission" date="2022-01" db="EMBL/GenBank/DDBJ databases">
        <authorList>
            <person name="Yamashiro T."/>
            <person name="Shiraishi A."/>
            <person name="Satake H."/>
            <person name="Nakayama K."/>
        </authorList>
    </citation>
    <scope>NUCLEOTIDE SEQUENCE</scope>
</reference>
<evidence type="ECO:0000313" key="2">
    <source>
        <dbReference type="EMBL" id="GJT72617.1"/>
    </source>
</evidence>
<evidence type="ECO:0008006" key="4">
    <source>
        <dbReference type="Google" id="ProtNLM"/>
    </source>
</evidence>
<keyword evidence="3" id="KW-1185">Reference proteome</keyword>
<proteinExistence type="predicted"/>
<dbReference type="EMBL" id="BQNB010018274">
    <property type="protein sequence ID" value="GJT72617.1"/>
    <property type="molecule type" value="Genomic_DNA"/>
</dbReference>
<feature type="region of interest" description="Disordered" evidence="1">
    <location>
        <begin position="299"/>
        <end position="322"/>
    </location>
</feature>
<gene>
    <name evidence="2" type="ORF">Tco_1031903</name>
</gene>
<reference evidence="2" key="1">
    <citation type="journal article" date="2022" name="Int. J. Mol. Sci.">
        <title>Draft Genome of Tanacetum Coccineum: Genomic Comparison of Closely Related Tanacetum-Family Plants.</title>
        <authorList>
            <person name="Yamashiro T."/>
            <person name="Shiraishi A."/>
            <person name="Nakayama K."/>
            <person name="Satake H."/>
        </authorList>
    </citation>
    <scope>NUCLEOTIDE SEQUENCE</scope>
</reference>
<accession>A0ABQ5GAB5</accession>
<organism evidence="2 3">
    <name type="scientific">Tanacetum coccineum</name>
    <dbReference type="NCBI Taxonomy" id="301880"/>
    <lineage>
        <taxon>Eukaryota</taxon>
        <taxon>Viridiplantae</taxon>
        <taxon>Streptophyta</taxon>
        <taxon>Embryophyta</taxon>
        <taxon>Tracheophyta</taxon>
        <taxon>Spermatophyta</taxon>
        <taxon>Magnoliopsida</taxon>
        <taxon>eudicotyledons</taxon>
        <taxon>Gunneridae</taxon>
        <taxon>Pentapetalae</taxon>
        <taxon>asterids</taxon>
        <taxon>campanulids</taxon>
        <taxon>Asterales</taxon>
        <taxon>Asteraceae</taxon>
        <taxon>Asteroideae</taxon>
        <taxon>Anthemideae</taxon>
        <taxon>Anthemidinae</taxon>
        <taxon>Tanacetum</taxon>
    </lineage>
</organism>
<sequence>MLWWTKDPDIIPRGLAWSNFKKFEKTDYHRLFGPASIPILELTPTNKELKEPRLIHSLVFIRGEDVRFIQVVKPAENVDQASIGNEESVEIHDKSGGIDVHDPVGATESNQVLDDVDSLFKEVIDMRPDLVGRVDELRIKPTSSPAPSDDSKKPNDSKGDQNKCYYQESQPGSFQHLLNALEPDLPPDVSCLQPDNVDEQHFDTTVQDNVGMEDNMDVVEEKTPVTETRVVDSSLKNKKVNLDQFIADVMHIENMFAAIESHSSESYQIMNLSEENPVKVSDTTSLKIGFRVVGRKKKPGVALQSPYEKQQSTTPPPTKSALRMRRGGVSIRGACVRKIGGTEDVTCEYRSNNTNRLRTINEKIVRMRGKGDGSRAHMYPGGRKPIGISVSWDPVDGDAMLGNVMGILAPAWPLGITPKDYRIHAKRPELVVL</sequence>
<feature type="region of interest" description="Disordered" evidence="1">
    <location>
        <begin position="135"/>
        <end position="167"/>
    </location>
</feature>